<evidence type="ECO:0000256" key="1">
    <source>
        <dbReference type="ARBA" id="ARBA00004496"/>
    </source>
</evidence>
<evidence type="ECO:0000256" key="5">
    <source>
        <dbReference type="ARBA" id="ARBA00022679"/>
    </source>
</evidence>
<dbReference type="CDD" id="cd04254">
    <property type="entry name" value="AAK_UMPK-PyrH-Ec"/>
    <property type="match status" value="1"/>
</dbReference>
<feature type="binding site" evidence="11">
    <location>
        <position position="171"/>
    </location>
    <ligand>
        <name>ATP</name>
        <dbReference type="ChEBI" id="CHEBI:30616"/>
    </ligand>
</feature>
<evidence type="ECO:0000256" key="10">
    <source>
        <dbReference type="ARBA" id="ARBA00047767"/>
    </source>
</evidence>
<dbReference type="Proteomes" id="UP001333102">
    <property type="component" value="Chromosome"/>
</dbReference>
<dbReference type="EC" id="2.7.4.22" evidence="11"/>
<name>A0ABZ1BKJ4_9FIRM</name>
<dbReference type="PANTHER" id="PTHR42833">
    <property type="entry name" value="URIDYLATE KINASE"/>
    <property type="match status" value="1"/>
</dbReference>
<dbReference type="NCBIfam" id="TIGR02075">
    <property type="entry name" value="pyrH_bact"/>
    <property type="match status" value="1"/>
</dbReference>
<feature type="binding site" evidence="11">
    <location>
        <begin position="134"/>
        <end position="141"/>
    </location>
    <ligand>
        <name>UMP</name>
        <dbReference type="ChEBI" id="CHEBI:57865"/>
    </ligand>
</feature>
<dbReference type="Gene3D" id="3.40.1160.10">
    <property type="entry name" value="Acetylglutamate kinase-like"/>
    <property type="match status" value="1"/>
</dbReference>
<comment type="activity regulation">
    <text evidence="11">Inhibited by UTP.</text>
</comment>
<feature type="binding site" evidence="11">
    <location>
        <position position="168"/>
    </location>
    <ligand>
        <name>ATP</name>
        <dbReference type="ChEBI" id="CHEBI:30616"/>
    </ligand>
</feature>
<feature type="binding site" evidence="11">
    <location>
        <begin position="11"/>
        <end position="14"/>
    </location>
    <ligand>
        <name>ATP</name>
        <dbReference type="ChEBI" id="CHEBI:30616"/>
    </ligand>
</feature>
<feature type="binding site" evidence="11">
    <location>
        <position position="53"/>
    </location>
    <ligand>
        <name>UMP</name>
        <dbReference type="ChEBI" id="CHEBI:57865"/>
    </ligand>
</feature>
<comment type="subunit">
    <text evidence="11">Homohexamer.</text>
</comment>
<reference evidence="14" key="1">
    <citation type="submission" date="2023-12" db="EMBL/GenBank/DDBJ databases">
        <title>Novel isolates from deep terrestrial aquifers shed light on the physiology and ecology of the class Limnochordia.</title>
        <authorList>
            <person name="Karnachuk O.V."/>
            <person name="Lukina A.P."/>
            <person name="Avakyan M.R."/>
            <person name="Kadnikov V."/>
            <person name="Begmatov S."/>
            <person name="Beletsky A.V."/>
            <person name="Mardanov A.V."/>
            <person name="Ravin N.V."/>
        </authorList>
    </citation>
    <scope>NUCLEOTIDE SEQUENCE [LARGE SCALE GENOMIC DNA]</scope>
    <source>
        <strain evidence="14">LN</strain>
    </source>
</reference>
<evidence type="ECO:0000256" key="3">
    <source>
        <dbReference type="ARBA" id="ARBA00007614"/>
    </source>
</evidence>
<organism evidence="13 14">
    <name type="scientific">Geochorda subterranea</name>
    <dbReference type="NCBI Taxonomy" id="3109564"/>
    <lineage>
        <taxon>Bacteria</taxon>
        <taxon>Bacillati</taxon>
        <taxon>Bacillota</taxon>
        <taxon>Limnochordia</taxon>
        <taxon>Limnochordales</taxon>
        <taxon>Geochordaceae</taxon>
        <taxon>Geochorda</taxon>
    </lineage>
</organism>
<gene>
    <name evidence="11 13" type="primary">pyrH</name>
    <name evidence="13" type="ORF">VLY81_07565</name>
</gene>
<keyword evidence="9 11" id="KW-0665">Pyrimidine biosynthesis</keyword>
<evidence type="ECO:0000313" key="14">
    <source>
        <dbReference type="Proteomes" id="UP001333102"/>
    </source>
</evidence>
<keyword evidence="14" id="KW-1185">Reference proteome</keyword>
<keyword evidence="7 11" id="KW-0418">Kinase</keyword>
<keyword evidence="8 11" id="KW-0067">ATP-binding</keyword>
<proteinExistence type="inferred from homology"/>
<feature type="binding site" evidence="11">
    <location>
        <position position="73"/>
    </location>
    <ligand>
        <name>UMP</name>
        <dbReference type="ChEBI" id="CHEBI:57865"/>
    </ligand>
</feature>
<evidence type="ECO:0000256" key="7">
    <source>
        <dbReference type="ARBA" id="ARBA00022777"/>
    </source>
</evidence>
<dbReference type="InterPro" id="IPR036393">
    <property type="entry name" value="AceGlu_kinase-like_sf"/>
</dbReference>
<dbReference type="HAMAP" id="MF_01220_B">
    <property type="entry name" value="PyrH_B"/>
    <property type="match status" value="1"/>
</dbReference>
<comment type="similarity">
    <text evidence="3 11">Belongs to the UMP kinase family.</text>
</comment>
<evidence type="ECO:0000256" key="2">
    <source>
        <dbReference type="ARBA" id="ARBA00004791"/>
    </source>
</evidence>
<evidence type="ECO:0000259" key="12">
    <source>
        <dbReference type="Pfam" id="PF00696"/>
    </source>
</evidence>
<dbReference type="InterPro" id="IPR011817">
    <property type="entry name" value="Uridylate_kinase"/>
</dbReference>
<dbReference type="InterPro" id="IPR001048">
    <property type="entry name" value="Asp/Glu/Uridylate_kinase"/>
</dbReference>
<comment type="caution">
    <text evidence="11">Lacks conserved residue(s) required for the propagation of feature annotation.</text>
</comment>
<comment type="pathway">
    <text evidence="2 11">Pyrimidine metabolism; CTP biosynthesis via de novo pathway; UDP from UMP (UMPK route): step 1/1.</text>
</comment>
<dbReference type="InterPro" id="IPR015963">
    <property type="entry name" value="Uridylate_kinase_bac"/>
</dbReference>
<keyword evidence="6 11" id="KW-0547">Nucleotide-binding</keyword>
<dbReference type="SUPFAM" id="SSF53633">
    <property type="entry name" value="Carbamate kinase-like"/>
    <property type="match status" value="1"/>
</dbReference>
<dbReference type="Pfam" id="PF00696">
    <property type="entry name" value="AA_kinase"/>
    <property type="match status" value="1"/>
</dbReference>
<dbReference type="RefSeq" id="WP_324667558.1">
    <property type="nucleotide sequence ID" value="NZ_CP141614.1"/>
</dbReference>
<protein>
    <recommendedName>
        <fullName evidence="11">Uridylate kinase</fullName>
        <shortName evidence="11">UK</shortName>
        <ecNumber evidence="11">2.7.4.22</ecNumber>
    </recommendedName>
    <alternativeName>
        <fullName evidence="11">Uridine monophosphate kinase</fullName>
        <shortName evidence="11">UMP kinase</shortName>
        <shortName evidence="11">UMPK</shortName>
    </alternativeName>
</protein>
<dbReference type="EMBL" id="CP141614">
    <property type="protein sequence ID" value="WRP13313.1"/>
    <property type="molecule type" value="Genomic_DNA"/>
</dbReference>
<evidence type="ECO:0000313" key="13">
    <source>
        <dbReference type="EMBL" id="WRP13313.1"/>
    </source>
</evidence>
<evidence type="ECO:0000256" key="11">
    <source>
        <dbReference type="HAMAP-Rule" id="MF_01220"/>
    </source>
</evidence>
<comment type="subcellular location">
    <subcellularLocation>
        <location evidence="1 11">Cytoplasm</location>
    </subcellularLocation>
</comment>
<dbReference type="PANTHER" id="PTHR42833:SF4">
    <property type="entry name" value="URIDYLATE KINASE PUMPKIN, CHLOROPLASTIC"/>
    <property type="match status" value="1"/>
</dbReference>
<keyword evidence="4 11" id="KW-0963">Cytoplasm</keyword>
<feature type="binding site" evidence="11">
    <location>
        <position position="54"/>
    </location>
    <ligand>
        <name>ATP</name>
        <dbReference type="ChEBI" id="CHEBI:30616"/>
    </ligand>
</feature>
<keyword evidence="5 11" id="KW-0808">Transferase</keyword>
<evidence type="ECO:0000256" key="6">
    <source>
        <dbReference type="ARBA" id="ARBA00022741"/>
    </source>
</evidence>
<dbReference type="GO" id="GO:0033862">
    <property type="term" value="F:UMP kinase activity"/>
    <property type="evidence" value="ECO:0007669"/>
    <property type="project" value="UniProtKB-EC"/>
</dbReference>
<accession>A0ABZ1BKJ4</accession>
<evidence type="ECO:0000256" key="4">
    <source>
        <dbReference type="ARBA" id="ARBA00022490"/>
    </source>
</evidence>
<comment type="catalytic activity">
    <reaction evidence="10 11">
        <text>UMP + ATP = UDP + ADP</text>
        <dbReference type="Rhea" id="RHEA:24400"/>
        <dbReference type="ChEBI" id="CHEBI:30616"/>
        <dbReference type="ChEBI" id="CHEBI:57865"/>
        <dbReference type="ChEBI" id="CHEBI:58223"/>
        <dbReference type="ChEBI" id="CHEBI:456216"/>
        <dbReference type="EC" id="2.7.4.22"/>
    </reaction>
</comment>
<evidence type="ECO:0000256" key="9">
    <source>
        <dbReference type="ARBA" id="ARBA00022975"/>
    </source>
</evidence>
<dbReference type="PIRSF" id="PIRSF005650">
    <property type="entry name" value="Uridylate_kin"/>
    <property type="match status" value="1"/>
</dbReference>
<comment type="function">
    <text evidence="11">Catalyzes the reversible phosphorylation of UMP to UDP.</text>
</comment>
<evidence type="ECO:0000256" key="8">
    <source>
        <dbReference type="ARBA" id="ARBA00022840"/>
    </source>
</evidence>
<feature type="domain" description="Aspartate/glutamate/uridylate kinase" evidence="12">
    <location>
        <begin position="7"/>
        <end position="216"/>
    </location>
</feature>
<sequence>MSTPYRRVVLKLSGEAMAGDRDFGIDLKVVESLSSAILRLTQLGVQVAVVVGGGNIWRGAAAATRGMDRSTADYMGMLATTINALALQEVLERMGVATRVQSAIEMRQVAEPYIRRRAIRHLEKGRVVIFAAGTGNPFFSTDTAAALRAAEIEADVILMGKRGVDGVYTADPKKDPHARRLDQLTHFEVLQRGLGVMDPTATSLCMENQIPIIVFDIGDPDNIVRAAMGERVGTTVGGGGVSGRGG</sequence>
<feature type="binding site" evidence="11">
    <location>
        <position position="58"/>
    </location>
    <ligand>
        <name>ATP</name>
        <dbReference type="ChEBI" id="CHEBI:30616"/>
    </ligand>
</feature>